<dbReference type="Pfam" id="PF01048">
    <property type="entry name" value="PNP_UDP_1"/>
    <property type="match status" value="1"/>
</dbReference>
<dbReference type="EnsemblBacteria" id="BAA79228">
    <property type="protein sequence ID" value="BAA79228"/>
    <property type="gene ID" value="APE_0275b.1"/>
</dbReference>
<gene>
    <name evidence="2" type="ordered locus">APE_0275b.1</name>
</gene>
<reference evidence="2 3" key="1">
    <citation type="journal article" date="1999" name="DNA Res.">
        <title>Complete genome sequence of an aerobic hyper-thermophilic crenarchaeon, Aeropyrum pernix K1.</title>
        <authorList>
            <person name="Kawarabayasi Y."/>
            <person name="Hino Y."/>
            <person name="Horikawa H."/>
            <person name="Yamazaki S."/>
            <person name="Haikawa Y."/>
            <person name="Jin-no K."/>
            <person name="Takahashi M."/>
            <person name="Sekine M."/>
            <person name="Baba S."/>
            <person name="Ankai A."/>
            <person name="Kosugi H."/>
            <person name="Hosoyama A."/>
            <person name="Fukui S."/>
            <person name="Nagai Y."/>
            <person name="Nishijima K."/>
            <person name="Nakazawa H."/>
            <person name="Takamiya M."/>
            <person name="Masuda S."/>
            <person name="Funahashi T."/>
            <person name="Tanaka T."/>
            <person name="Kudoh Y."/>
            <person name="Yamazaki J."/>
            <person name="Kushida N."/>
            <person name="Oguchi A."/>
            <person name="Aoki K."/>
            <person name="Kubota K."/>
            <person name="Nakamura Y."/>
            <person name="Nomura N."/>
            <person name="Sako Y."/>
            <person name="Kikuchi H."/>
        </authorList>
    </citation>
    <scope>NUCLEOTIDE SEQUENCE [LARGE SCALE GENOMIC DNA]</scope>
    <source>
        <strain evidence="3">ATCC 700893 / DSM 11879 / JCM 9820 / NBRC 100138 / K1</strain>
    </source>
</reference>
<dbReference type="GO" id="GO:0009116">
    <property type="term" value="P:nucleoside metabolic process"/>
    <property type="evidence" value="ECO:0007669"/>
    <property type="project" value="InterPro"/>
</dbReference>
<dbReference type="GO" id="GO:0003824">
    <property type="term" value="F:catalytic activity"/>
    <property type="evidence" value="ECO:0007669"/>
    <property type="project" value="InterPro"/>
</dbReference>
<dbReference type="PIR" id="H72716">
    <property type="entry name" value="H72716"/>
</dbReference>
<protein>
    <recommendedName>
        <fullName evidence="1">Nucleoside phosphorylase domain-containing protein</fullName>
    </recommendedName>
</protein>
<dbReference type="InterPro" id="IPR035994">
    <property type="entry name" value="Nucleoside_phosphorylase_sf"/>
</dbReference>
<evidence type="ECO:0000313" key="2">
    <source>
        <dbReference type="EMBL" id="BAA79228.2"/>
    </source>
</evidence>
<evidence type="ECO:0000313" key="3">
    <source>
        <dbReference type="Proteomes" id="UP000002518"/>
    </source>
</evidence>
<proteinExistence type="predicted"/>
<dbReference type="SUPFAM" id="SSF53167">
    <property type="entry name" value="Purine and uridine phosphorylases"/>
    <property type="match status" value="1"/>
</dbReference>
<dbReference type="InterPro" id="IPR000845">
    <property type="entry name" value="Nucleoside_phosphorylase_d"/>
</dbReference>
<dbReference type="EMBL" id="BA000002">
    <property type="protein sequence ID" value="BAA79228.2"/>
    <property type="molecule type" value="Genomic_DNA"/>
</dbReference>
<dbReference type="Proteomes" id="UP000002518">
    <property type="component" value="Chromosome"/>
</dbReference>
<accession>Q9YFG8</accession>
<name>Q9YFG8_AERPE</name>
<evidence type="ECO:0000259" key="1">
    <source>
        <dbReference type="Pfam" id="PF01048"/>
    </source>
</evidence>
<dbReference type="Gene3D" id="3.40.50.1580">
    <property type="entry name" value="Nucleoside phosphorylase domain"/>
    <property type="match status" value="1"/>
</dbReference>
<dbReference type="AlphaFoldDB" id="Q9YFG8"/>
<dbReference type="KEGG" id="ape:APE_0275b.1"/>
<dbReference type="GeneID" id="1444502"/>
<dbReference type="RefSeq" id="WP_010865628.1">
    <property type="nucleotide sequence ID" value="NC_000854.2"/>
</dbReference>
<sequence>MDIEGIADNTSKKAALNIAEKHGFNVILPDNHLTKLSLTYDIIKRDAESIDMETAIVYHLANKFHIPAIAILGVSDYKAKNKVEFVTYEEELKDEIFEIGLELTLEVK</sequence>
<organism evidence="2 3">
    <name type="scientific">Aeropyrum pernix (strain ATCC 700893 / DSM 11879 / JCM 9820 / NBRC 100138 / K1)</name>
    <dbReference type="NCBI Taxonomy" id="272557"/>
    <lineage>
        <taxon>Archaea</taxon>
        <taxon>Thermoproteota</taxon>
        <taxon>Thermoprotei</taxon>
        <taxon>Desulfurococcales</taxon>
        <taxon>Desulfurococcaceae</taxon>
        <taxon>Aeropyrum</taxon>
    </lineage>
</organism>
<feature type="domain" description="Nucleoside phosphorylase" evidence="1">
    <location>
        <begin position="47"/>
        <end position="89"/>
    </location>
</feature>
<keyword evidence="3" id="KW-1185">Reference proteome</keyword>